<reference evidence="1" key="1">
    <citation type="submission" date="2020-01" db="EMBL/GenBank/DDBJ databases">
        <authorList>
            <person name="Feng Z.H.Z."/>
        </authorList>
    </citation>
    <scope>NUCLEOTIDE SEQUENCE</scope>
    <source>
        <strain evidence="1">CBS107.38</strain>
    </source>
</reference>
<keyword evidence="2" id="KW-1185">Reference proteome</keyword>
<evidence type="ECO:0000313" key="2">
    <source>
        <dbReference type="Proteomes" id="UP000596902"/>
    </source>
</evidence>
<sequence length="187" mass="21290">MAEMIASVMDKTTKAGLVAIAQHCEAQPLDFPQQTLDLFVALIPTYKDARDVHHVQDALSCAAVSVRTLNDLEDEAWTIPLFSSLLTVMEVFIGYGKHEFVDVVLLAVEERAEYTLYNSPGSMIDLFLRMGMLYQREDTWEKADHYFQYAQAASANASGRMHTWTKTIEDARRQQHYEAKLLSVRRV</sequence>
<comment type="caution">
    <text evidence="1">The sequence shown here is derived from an EMBL/GenBank/DDBJ whole genome shotgun (WGS) entry which is preliminary data.</text>
</comment>
<dbReference type="RefSeq" id="XP_038782882.1">
    <property type="nucleotide sequence ID" value="XM_038934607.1"/>
</dbReference>
<accession>A0A8H7B028</accession>
<dbReference type="AlphaFoldDB" id="A0A8H7B028"/>
<name>A0A8H7B028_9PLEO</name>
<proteinExistence type="predicted"/>
<dbReference type="GeneID" id="62207785"/>
<evidence type="ECO:0000313" key="1">
    <source>
        <dbReference type="EMBL" id="KAF7672529.1"/>
    </source>
</evidence>
<protein>
    <submittedName>
        <fullName evidence="1">Uncharacterized protein</fullName>
    </submittedName>
</protein>
<organism evidence="1 2">
    <name type="scientific">Alternaria burnsii</name>
    <dbReference type="NCBI Taxonomy" id="1187904"/>
    <lineage>
        <taxon>Eukaryota</taxon>
        <taxon>Fungi</taxon>
        <taxon>Dikarya</taxon>
        <taxon>Ascomycota</taxon>
        <taxon>Pezizomycotina</taxon>
        <taxon>Dothideomycetes</taxon>
        <taxon>Pleosporomycetidae</taxon>
        <taxon>Pleosporales</taxon>
        <taxon>Pleosporineae</taxon>
        <taxon>Pleosporaceae</taxon>
        <taxon>Alternaria</taxon>
        <taxon>Alternaria sect. Alternaria</taxon>
    </lineage>
</organism>
<reference evidence="1" key="2">
    <citation type="submission" date="2020-08" db="EMBL/GenBank/DDBJ databases">
        <title>Draft Genome Sequence of Cumin Blight Pathogen Alternaria burnsii.</title>
        <authorList>
            <person name="Feng Z."/>
        </authorList>
    </citation>
    <scope>NUCLEOTIDE SEQUENCE</scope>
    <source>
        <strain evidence="1">CBS107.38</strain>
    </source>
</reference>
<dbReference type="Proteomes" id="UP000596902">
    <property type="component" value="Unassembled WGS sequence"/>
</dbReference>
<dbReference type="EMBL" id="JAAABM010000016">
    <property type="protein sequence ID" value="KAF7672529.1"/>
    <property type="molecule type" value="Genomic_DNA"/>
</dbReference>
<gene>
    <name evidence="1" type="ORF">GT037_009560</name>
</gene>